<keyword evidence="5 9" id="KW-0269">Exonuclease</keyword>
<evidence type="ECO:0000256" key="3">
    <source>
        <dbReference type="ARBA" id="ARBA00022722"/>
    </source>
</evidence>
<evidence type="ECO:0000259" key="7">
    <source>
        <dbReference type="Pfam" id="PF02272"/>
    </source>
</evidence>
<feature type="domain" description="DHHA1" evidence="7">
    <location>
        <begin position="366"/>
        <end position="457"/>
    </location>
</feature>
<organism evidence="9 10">
    <name type="scientific">Candidatus Muproteobacteria bacterium RBG_16_65_34</name>
    <dbReference type="NCBI Taxonomy" id="1817760"/>
    <lineage>
        <taxon>Bacteria</taxon>
        <taxon>Pseudomonadati</taxon>
        <taxon>Pseudomonadota</taxon>
        <taxon>Candidatus Muproteobacteria</taxon>
    </lineage>
</organism>
<evidence type="ECO:0000259" key="6">
    <source>
        <dbReference type="Pfam" id="PF01368"/>
    </source>
</evidence>
<feature type="domain" description="RecJ OB" evidence="8">
    <location>
        <begin position="473"/>
        <end position="574"/>
    </location>
</feature>
<comment type="similarity">
    <text evidence="1">Belongs to the RecJ family.</text>
</comment>
<dbReference type="Pfam" id="PF17768">
    <property type="entry name" value="RecJ_OB"/>
    <property type="match status" value="1"/>
</dbReference>
<dbReference type="GO" id="GO:0006281">
    <property type="term" value="P:DNA repair"/>
    <property type="evidence" value="ECO:0007669"/>
    <property type="project" value="InterPro"/>
</dbReference>
<dbReference type="PANTHER" id="PTHR30255">
    <property type="entry name" value="SINGLE-STRANDED-DNA-SPECIFIC EXONUCLEASE RECJ"/>
    <property type="match status" value="1"/>
</dbReference>
<accession>A0A1F6TQ62</accession>
<dbReference type="InterPro" id="IPR051673">
    <property type="entry name" value="SSDNA_exonuclease_RecJ"/>
</dbReference>
<keyword evidence="3" id="KW-0540">Nuclease</keyword>
<comment type="caution">
    <text evidence="9">The sequence shown here is derived from an EMBL/GenBank/DDBJ whole genome shotgun (WGS) entry which is preliminary data.</text>
</comment>
<dbReference type="NCBIfam" id="TIGR00644">
    <property type="entry name" value="recJ"/>
    <property type="match status" value="1"/>
</dbReference>
<dbReference type="Proteomes" id="UP000178885">
    <property type="component" value="Unassembled WGS sequence"/>
</dbReference>
<dbReference type="GO" id="GO:0003676">
    <property type="term" value="F:nucleic acid binding"/>
    <property type="evidence" value="ECO:0007669"/>
    <property type="project" value="InterPro"/>
</dbReference>
<dbReference type="InterPro" id="IPR001667">
    <property type="entry name" value="DDH_dom"/>
</dbReference>
<dbReference type="STRING" id="1817760.A2151_05425"/>
<dbReference type="Pfam" id="PF01368">
    <property type="entry name" value="DHH"/>
    <property type="match status" value="1"/>
</dbReference>
<dbReference type="PANTHER" id="PTHR30255:SF2">
    <property type="entry name" value="SINGLE-STRANDED-DNA-SPECIFIC EXONUCLEASE RECJ"/>
    <property type="match status" value="1"/>
</dbReference>
<evidence type="ECO:0000313" key="10">
    <source>
        <dbReference type="Proteomes" id="UP000178885"/>
    </source>
</evidence>
<evidence type="ECO:0000256" key="2">
    <source>
        <dbReference type="ARBA" id="ARBA00019841"/>
    </source>
</evidence>
<feature type="domain" description="DDH" evidence="6">
    <location>
        <begin position="77"/>
        <end position="237"/>
    </location>
</feature>
<dbReference type="InterPro" id="IPR003156">
    <property type="entry name" value="DHHA1_dom"/>
</dbReference>
<evidence type="ECO:0000256" key="5">
    <source>
        <dbReference type="ARBA" id="ARBA00022839"/>
    </source>
</evidence>
<sequence>MNYSGKIIVRRCAPPQPLCDTLPADLHPVLRRVYLARNIAAAQELDLALEHLTPPQRLKDMERALVLLEDAVRARRRILVVADFDTDGATSCALMLRALRQLGAADVRYVVPNRFEYGYGLTPEIVALAAQHTPDLLITVDNGISSVEGVRAARARGIRVLITDHHLPGPVLPEADAIVNPNQPGDEFPSKHLAGVGVAFYVMLALRARLRETGWFDGQGIAEPNLARLLDLVALGTVADVVPLDHTNRILVAQGLARINRGRCAEGVRALLRIAGRTEGRITPADLGFCVAPRLNAAGRLEDMALGIECLLTDDPAAAAEMAQRLDALNRERRAIESGMQDQAHRAVDALHLEGEGLPRGLCLLDESWHQGVVGLVAARVKDRLHRPVIAFAPGANGEIKGSARSVPGLHIRDALDAIAARHPSVLQKFGGHAMAAGLSLRRADYEAFSALFAEEVSRWLGEEDLRGVVLSDGELAAAELTLDLAELLRANGPWGQGFPEPLFDGEFQVADRRVVGGKHLKLALRAATGGQRFDAIAFGAAQSAITENQHVRAAYRLDVNEYQGRRSVQLVIDYIEPAHK</sequence>
<protein>
    <recommendedName>
        <fullName evidence="2">Single-stranded-DNA-specific exonuclease RecJ</fullName>
    </recommendedName>
</protein>
<dbReference type="GO" id="GO:0008409">
    <property type="term" value="F:5'-3' exonuclease activity"/>
    <property type="evidence" value="ECO:0007669"/>
    <property type="project" value="InterPro"/>
</dbReference>
<dbReference type="Gene3D" id="3.90.1640.30">
    <property type="match status" value="1"/>
</dbReference>
<keyword evidence="4" id="KW-0378">Hydrolase</keyword>
<evidence type="ECO:0000259" key="8">
    <source>
        <dbReference type="Pfam" id="PF17768"/>
    </source>
</evidence>
<gene>
    <name evidence="9" type="ORF">A2151_05425</name>
</gene>
<dbReference type="GO" id="GO:0006310">
    <property type="term" value="P:DNA recombination"/>
    <property type="evidence" value="ECO:0007669"/>
    <property type="project" value="InterPro"/>
</dbReference>
<evidence type="ECO:0000313" key="9">
    <source>
        <dbReference type="EMBL" id="OGI47277.1"/>
    </source>
</evidence>
<dbReference type="AlphaFoldDB" id="A0A1F6TQ62"/>
<evidence type="ECO:0000256" key="4">
    <source>
        <dbReference type="ARBA" id="ARBA00022801"/>
    </source>
</evidence>
<dbReference type="Pfam" id="PF02272">
    <property type="entry name" value="DHHA1"/>
    <property type="match status" value="1"/>
</dbReference>
<reference evidence="9 10" key="1">
    <citation type="journal article" date="2016" name="Nat. Commun.">
        <title>Thousands of microbial genomes shed light on interconnected biogeochemical processes in an aquifer system.</title>
        <authorList>
            <person name="Anantharaman K."/>
            <person name="Brown C.T."/>
            <person name="Hug L.A."/>
            <person name="Sharon I."/>
            <person name="Castelle C.J."/>
            <person name="Probst A.J."/>
            <person name="Thomas B.C."/>
            <person name="Singh A."/>
            <person name="Wilkins M.J."/>
            <person name="Karaoz U."/>
            <person name="Brodie E.L."/>
            <person name="Williams K.H."/>
            <person name="Hubbard S.S."/>
            <person name="Banfield J.F."/>
        </authorList>
    </citation>
    <scope>NUCLEOTIDE SEQUENCE [LARGE SCALE GENOMIC DNA]</scope>
</reference>
<dbReference type="InterPro" id="IPR004610">
    <property type="entry name" value="RecJ"/>
</dbReference>
<dbReference type="FunFam" id="3.90.1640.30:FF:000001">
    <property type="entry name" value="Single-stranded-DNA-specific exonuclease RecJ"/>
    <property type="match status" value="1"/>
</dbReference>
<dbReference type="Gene3D" id="3.10.310.30">
    <property type="match status" value="1"/>
</dbReference>
<evidence type="ECO:0000256" key="1">
    <source>
        <dbReference type="ARBA" id="ARBA00005915"/>
    </source>
</evidence>
<name>A0A1F6TQ62_9PROT</name>
<dbReference type="EMBL" id="MFSU01000060">
    <property type="protein sequence ID" value="OGI47277.1"/>
    <property type="molecule type" value="Genomic_DNA"/>
</dbReference>
<dbReference type="InterPro" id="IPR038763">
    <property type="entry name" value="DHH_sf"/>
</dbReference>
<dbReference type="SUPFAM" id="SSF64182">
    <property type="entry name" value="DHH phosphoesterases"/>
    <property type="match status" value="1"/>
</dbReference>
<dbReference type="InterPro" id="IPR041122">
    <property type="entry name" value="RecJ_OB"/>
</dbReference>
<proteinExistence type="inferred from homology"/>